<dbReference type="NCBIfam" id="NF047469">
    <property type="entry name" value="UVExpRegProtLA1448"/>
    <property type="match status" value="1"/>
</dbReference>
<dbReference type="AlphaFoldDB" id="T0GLH8"/>
<reference evidence="2" key="1">
    <citation type="submission" date="2013-05" db="EMBL/GenBank/DDBJ databases">
        <authorList>
            <person name="Harkins D.M."/>
            <person name="Durkin A.S."/>
            <person name="Brinkac L.M."/>
            <person name="Haft D.H."/>
            <person name="Selengut J.D."/>
            <person name="Sanka R."/>
            <person name="DePew J."/>
            <person name="Purushe J."/>
            <person name="Hartskeerl R.A."/>
            <person name="Ahmed A."/>
            <person name="van der Linden H."/>
            <person name="Goris M.G.A."/>
            <person name="Vinetz J.M."/>
            <person name="Sutton G.G."/>
            <person name="Nierman W.C."/>
            <person name="Fouts D.E."/>
        </authorList>
    </citation>
    <scope>NUCLEOTIDE SEQUENCE [LARGE SCALE GENOMIC DNA]</scope>
    <source>
        <strain evidence="2">5399</strain>
    </source>
</reference>
<dbReference type="EMBL" id="AHMO02000008">
    <property type="protein sequence ID" value="EQA46223.1"/>
    <property type="molecule type" value="Genomic_DNA"/>
</dbReference>
<feature type="signal peptide" evidence="1">
    <location>
        <begin position="1"/>
        <end position="20"/>
    </location>
</feature>
<evidence type="ECO:0000313" key="2">
    <source>
        <dbReference type="EMBL" id="EQA46223.1"/>
    </source>
</evidence>
<dbReference type="STRING" id="1049789.LEP1GSC050_4260"/>
<proteinExistence type="predicted"/>
<feature type="chain" id="PRO_5004563230" description="Lipoprotein" evidence="1">
    <location>
        <begin position="21"/>
        <end position="95"/>
    </location>
</feature>
<organism evidence="2 3">
    <name type="scientific">Leptospira broomii serovar Hurstbridge str. 5399</name>
    <dbReference type="NCBI Taxonomy" id="1049789"/>
    <lineage>
        <taxon>Bacteria</taxon>
        <taxon>Pseudomonadati</taxon>
        <taxon>Spirochaetota</taxon>
        <taxon>Spirochaetia</taxon>
        <taxon>Leptospirales</taxon>
        <taxon>Leptospiraceae</taxon>
        <taxon>Leptospira</taxon>
    </lineage>
</organism>
<gene>
    <name evidence="2" type="ORF">LEP1GSC050_4260</name>
</gene>
<sequence length="95" mass="10837">MYRKFAVSLLFLLLAFCASPKKEIGDAELKLVLDYLAEARFGERLSSVSEKPIPNDKQIFLTACERYMLDSDAVLKILKVKNPQIYSSLVKSYEN</sequence>
<dbReference type="Proteomes" id="UP000015454">
    <property type="component" value="Unassembled WGS sequence"/>
</dbReference>
<evidence type="ECO:0008006" key="4">
    <source>
        <dbReference type="Google" id="ProtNLM"/>
    </source>
</evidence>
<keyword evidence="3" id="KW-1185">Reference proteome</keyword>
<accession>T0GLH8</accession>
<evidence type="ECO:0000256" key="1">
    <source>
        <dbReference type="SAM" id="SignalP"/>
    </source>
</evidence>
<evidence type="ECO:0000313" key="3">
    <source>
        <dbReference type="Proteomes" id="UP000015454"/>
    </source>
</evidence>
<protein>
    <recommendedName>
        <fullName evidence="4">Lipoprotein</fullName>
    </recommendedName>
</protein>
<comment type="caution">
    <text evidence="2">The sequence shown here is derived from an EMBL/GenBank/DDBJ whole genome shotgun (WGS) entry which is preliminary data.</text>
</comment>
<keyword evidence="1" id="KW-0732">Signal</keyword>
<name>T0GLH8_9LEPT</name>